<gene>
    <name evidence="8" type="ORF">CLV48_11390</name>
</gene>
<dbReference type="SUPFAM" id="SSF52425">
    <property type="entry name" value="Cryptochrome/photolyase, N-terminal domain"/>
    <property type="match status" value="1"/>
</dbReference>
<sequence>MSIVFIGMKKVNIVWFKRDLRLHDHEALKEAINDGLPLILLFCFEPSLVNAPQSSERHWRFVWQSIEGMNKELEKWNTKVYVFYQEVLIVFEYLIKNYSVQKVFSHVETGIELTFKRDKAMTDFFSSQGIIWQEFKQQGVKRGRKNRKNWSKDWYAFMSAPVCDPEFPKARFLSLSNAFLKGISQESIPEKWIVVQPNMQRGGEEFGRKYMSSFFMERVKNYNKHISKPELSRKGCSRLSPYLAWGNLSMRQVYQEAEIRKKEKFQVGCLTNFQSRLRWHCHFIQKFEMEWEMEFRHVNMGFEELEKPYDERKVNAWKEGKTGYPLVDACMRCVQETGYLNFRMRAMLVSFLTHHLWQDWRTGVDHLAKLFLDFEPGIHYPQFQMQAGVTGINTVRIYNPVKQSLDQDPDGFFIKKWIPTLSKIPAALVHEPWKLTKIEQDIYNVAIGIDYPYPIVELESAARFARDKIWQAQKLPAVQKDAERILNKHTVPNRWP</sequence>
<evidence type="ECO:0000256" key="1">
    <source>
        <dbReference type="ARBA" id="ARBA00001932"/>
    </source>
</evidence>
<dbReference type="RefSeq" id="WP_331527316.1">
    <property type="nucleotide sequence ID" value="NZ_JAUVYL010000002.1"/>
</dbReference>
<accession>A0A2P8DWA3</accession>
<feature type="binding site" evidence="5">
    <location>
        <position position="273"/>
    </location>
    <ligand>
        <name>FAD</name>
        <dbReference type="ChEBI" id="CHEBI:57692"/>
    </ligand>
</feature>
<evidence type="ECO:0000256" key="4">
    <source>
        <dbReference type="ARBA" id="ARBA00022991"/>
    </source>
</evidence>
<evidence type="ECO:0000259" key="7">
    <source>
        <dbReference type="PROSITE" id="PS51645"/>
    </source>
</evidence>
<feature type="binding site" evidence="5">
    <location>
        <position position="222"/>
    </location>
    <ligand>
        <name>FAD</name>
        <dbReference type="ChEBI" id="CHEBI:57692"/>
    </ligand>
</feature>
<dbReference type="InterPro" id="IPR014729">
    <property type="entry name" value="Rossmann-like_a/b/a_fold"/>
</dbReference>
<keyword evidence="8" id="KW-0456">Lyase</keyword>
<organism evidence="8 9">
    <name type="scientific">Cecembia rubra</name>
    <dbReference type="NCBI Taxonomy" id="1485585"/>
    <lineage>
        <taxon>Bacteria</taxon>
        <taxon>Pseudomonadati</taxon>
        <taxon>Bacteroidota</taxon>
        <taxon>Cytophagia</taxon>
        <taxon>Cytophagales</taxon>
        <taxon>Cyclobacteriaceae</taxon>
        <taxon>Cecembia</taxon>
    </lineage>
</organism>
<dbReference type="InterPro" id="IPR006050">
    <property type="entry name" value="DNA_photolyase_N"/>
</dbReference>
<dbReference type="Pfam" id="PF03441">
    <property type="entry name" value="FAD_binding_7"/>
    <property type="match status" value="1"/>
</dbReference>
<keyword evidence="2 5" id="KW-0285">Flavoprotein</keyword>
<evidence type="ECO:0000256" key="3">
    <source>
        <dbReference type="ARBA" id="ARBA00022827"/>
    </source>
</evidence>
<dbReference type="Proteomes" id="UP000240708">
    <property type="component" value="Unassembled WGS sequence"/>
</dbReference>
<dbReference type="PROSITE" id="PS00394">
    <property type="entry name" value="DNA_PHOTOLYASES_1_1"/>
    <property type="match status" value="1"/>
</dbReference>
<evidence type="ECO:0000313" key="8">
    <source>
        <dbReference type="EMBL" id="PSL01496.1"/>
    </source>
</evidence>
<dbReference type="InterPro" id="IPR036134">
    <property type="entry name" value="Crypto/Photolyase_FAD-like_sf"/>
</dbReference>
<dbReference type="InterPro" id="IPR018394">
    <property type="entry name" value="DNA_photolyase_1_CS_C"/>
</dbReference>
<dbReference type="InterPro" id="IPR036155">
    <property type="entry name" value="Crypto/Photolyase_N_sf"/>
</dbReference>
<dbReference type="Pfam" id="PF00875">
    <property type="entry name" value="DNA_photolyase"/>
    <property type="match status" value="1"/>
</dbReference>
<protein>
    <submittedName>
        <fullName evidence="8">Deoxyribodipyrimidine photo-lyase family protein (Cryptochrome)</fullName>
    </submittedName>
</protein>
<keyword evidence="9" id="KW-1185">Reference proteome</keyword>
<dbReference type="Gene3D" id="3.40.50.620">
    <property type="entry name" value="HUPs"/>
    <property type="match status" value="1"/>
</dbReference>
<dbReference type="GO" id="GO:0071949">
    <property type="term" value="F:FAD binding"/>
    <property type="evidence" value="ECO:0007669"/>
    <property type="project" value="TreeGrafter"/>
</dbReference>
<keyword evidence="3 5" id="KW-0274">FAD</keyword>
<dbReference type="GO" id="GO:0003904">
    <property type="term" value="F:deoxyribodipyrimidine photo-lyase activity"/>
    <property type="evidence" value="ECO:0007669"/>
    <property type="project" value="TreeGrafter"/>
</dbReference>
<feature type="domain" description="Photolyase/cryptochrome alpha/beta" evidence="7">
    <location>
        <begin position="10"/>
        <end position="140"/>
    </location>
</feature>
<dbReference type="GO" id="GO:0003677">
    <property type="term" value="F:DNA binding"/>
    <property type="evidence" value="ECO:0007669"/>
    <property type="project" value="TreeGrafter"/>
</dbReference>
<evidence type="ECO:0000256" key="5">
    <source>
        <dbReference type="PIRSR" id="PIRSR602081-1"/>
    </source>
</evidence>
<keyword evidence="4 6" id="KW-0157">Chromophore</keyword>
<reference evidence="8 9" key="1">
    <citation type="submission" date="2018-03" db="EMBL/GenBank/DDBJ databases">
        <title>Genomic Encyclopedia of Archaeal and Bacterial Type Strains, Phase II (KMG-II): from individual species to whole genera.</title>
        <authorList>
            <person name="Goeker M."/>
        </authorList>
    </citation>
    <scope>NUCLEOTIDE SEQUENCE [LARGE SCALE GENOMIC DNA]</scope>
    <source>
        <strain evidence="8 9">DSM 28057</strain>
    </source>
</reference>
<dbReference type="PANTHER" id="PTHR11455:SF9">
    <property type="entry name" value="CRYPTOCHROME CIRCADIAN CLOCK 5 ISOFORM X1"/>
    <property type="match status" value="1"/>
</dbReference>
<comment type="cofactor">
    <cofactor evidence="5">
        <name>FAD</name>
        <dbReference type="ChEBI" id="CHEBI:57692"/>
    </cofactor>
    <text evidence="5">Binds 1 FAD per subunit.</text>
</comment>
<dbReference type="Gene3D" id="1.25.40.80">
    <property type="match status" value="1"/>
</dbReference>
<dbReference type="Gene3D" id="1.10.579.10">
    <property type="entry name" value="DNA Cyclobutane Dipyrimidine Photolyase, subunit A, domain 3"/>
    <property type="match status" value="1"/>
</dbReference>
<dbReference type="PROSITE" id="PS51645">
    <property type="entry name" value="PHR_CRY_ALPHA_BETA"/>
    <property type="match status" value="1"/>
</dbReference>
<dbReference type="EMBL" id="PYGF01000013">
    <property type="protein sequence ID" value="PSL01496.1"/>
    <property type="molecule type" value="Genomic_DNA"/>
</dbReference>
<dbReference type="GO" id="GO:0009416">
    <property type="term" value="P:response to light stimulus"/>
    <property type="evidence" value="ECO:0007669"/>
    <property type="project" value="TreeGrafter"/>
</dbReference>
<comment type="caution">
    <text evidence="8">The sequence shown here is derived from an EMBL/GenBank/DDBJ whole genome shotgun (WGS) entry which is preliminary data.</text>
</comment>
<dbReference type="InterPro" id="IPR005101">
    <property type="entry name" value="Cryptochr/Photolyase_FAD-bd"/>
</dbReference>
<dbReference type="SUPFAM" id="SSF48173">
    <property type="entry name" value="Cryptochrome/photolyase FAD-binding domain"/>
    <property type="match status" value="1"/>
</dbReference>
<name>A0A2P8DWA3_9BACT</name>
<dbReference type="GO" id="GO:0006139">
    <property type="term" value="P:nucleobase-containing compound metabolic process"/>
    <property type="evidence" value="ECO:0007669"/>
    <property type="project" value="UniProtKB-ARBA"/>
</dbReference>
<dbReference type="GO" id="GO:0006950">
    <property type="term" value="P:response to stress"/>
    <property type="evidence" value="ECO:0007669"/>
    <property type="project" value="UniProtKB-ARBA"/>
</dbReference>
<evidence type="ECO:0000313" key="9">
    <source>
        <dbReference type="Proteomes" id="UP000240708"/>
    </source>
</evidence>
<dbReference type="AlphaFoldDB" id="A0A2P8DWA3"/>
<evidence type="ECO:0000256" key="2">
    <source>
        <dbReference type="ARBA" id="ARBA00022630"/>
    </source>
</evidence>
<comment type="cofactor">
    <cofactor evidence="1">
        <name>(6R)-5,10-methylene-5,6,7,8-tetrahydrofolate</name>
        <dbReference type="ChEBI" id="CHEBI:15636"/>
    </cofactor>
</comment>
<proteinExistence type="inferred from homology"/>
<evidence type="ECO:0000256" key="6">
    <source>
        <dbReference type="RuleBase" id="RU004182"/>
    </source>
</evidence>
<dbReference type="PANTHER" id="PTHR11455">
    <property type="entry name" value="CRYPTOCHROME"/>
    <property type="match status" value="1"/>
</dbReference>
<dbReference type="InterPro" id="IPR002081">
    <property type="entry name" value="Cryptochrome/DNA_photolyase_1"/>
</dbReference>
<comment type="similarity">
    <text evidence="6">Belongs to the DNA photolyase family.</text>
</comment>
<dbReference type="PRINTS" id="PR00147">
    <property type="entry name" value="DNAPHOTLYASE"/>
</dbReference>